<dbReference type="InterPro" id="IPR036420">
    <property type="entry name" value="BRCT_dom_sf"/>
</dbReference>
<feature type="compositionally biased region" description="Low complexity" evidence="1">
    <location>
        <begin position="96"/>
        <end position="113"/>
    </location>
</feature>
<evidence type="ECO:0000259" key="2">
    <source>
        <dbReference type="PROSITE" id="PS50172"/>
    </source>
</evidence>
<feature type="compositionally biased region" description="Low complexity" evidence="1">
    <location>
        <begin position="501"/>
        <end position="513"/>
    </location>
</feature>
<dbReference type="InParanoid" id="A0A4S2MU07"/>
<dbReference type="AlphaFoldDB" id="A0A4S2MU07"/>
<reference evidence="3 4" key="1">
    <citation type="submission" date="2019-04" db="EMBL/GenBank/DDBJ databases">
        <title>Comparative genomics and transcriptomics to analyze fruiting body development in filamentous ascomycetes.</title>
        <authorList>
            <consortium name="DOE Joint Genome Institute"/>
            <person name="Lutkenhaus R."/>
            <person name="Traeger S."/>
            <person name="Breuer J."/>
            <person name="Kuo A."/>
            <person name="Lipzen A."/>
            <person name="Pangilinan J."/>
            <person name="Dilworth D."/>
            <person name="Sandor L."/>
            <person name="Poggeler S."/>
            <person name="Barry K."/>
            <person name="Grigoriev I.V."/>
            <person name="Nowrousian M."/>
        </authorList>
    </citation>
    <scope>NUCLEOTIDE SEQUENCE [LARGE SCALE GENOMIC DNA]</scope>
    <source>
        <strain evidence="3 4">CBS 389.68</strain>
    </source>
</reference>
<evidence type="ECO:0000313" key="4">
    <source>
        <dbReference type="Proteomes" id="UP000298138"/>
    </source>
</evidence>
<protein>
    <recommendedName>
        <fullName evidence="2">BRCT domain-containing protein</fullName>
    </recommendedName>
</protein>
<feature type="region of interest" description="Disordered" evidence="1">
    <location>
        <begin position="444"/>
        <end position="464"/>
    </location>
</feature>
<feature type="domain" description="BRCT" evidence="2">
    <location>
        <begin position="665"/>
        <end position="766"/>
    </location>
</feature>
<dbReference type="Proteomes" id="UP000298138">
    <property type="component" value="Unassembled WGS sequence"/>
</dbReference>
<dbReference type="OrthoDB" id="2384350at2759"/>
<feature type="region of interest" description="Disordered" evidence="1">
    <location>
        <begin position="136"/>
        <end position="368"/>
    </location>
</feature>
<evidence type="ECO:0000256" key="1">
    <source>
        <dbReference type="SAM" id="MobiDB-lite"/>
    </source>
</evidence>
<keyword evidence="4" id="KW-1185">Reference proteome</keyword>
<dbReference type="PROSITE" id="PS50172">
    <property type="entry name" value="BRCT"/>
    <property type="match status" value="1"/>
</dbReference>
<feature type="compositionally biased region" description="Polar residues" evidence="1">
    <location>
        <begin position="334"/>
        <end position="358"/>
    </location>
</feature>
<dbReference type="InterPro" id="IPR001357">
    <property type="entry name" value="BRCT_dom"/>
</dbReference>
<dbReference type="Gene3D" id="3.40.50.10190">
    <property type="entry name" value="BRCT domain"/>
    <property type="match status" value="1"/>
</dbReference>
<evidence type="ECO:0000313" key="3">
    <source>
        <dbReference type="EMBL" id="TGZ80018.1"/>
    </source>
</evidence>
<feature type="compositionally biased region" description="Acidic residues" evidence="1">
    <location>
        <begin position="535"/>
        <end position="550"/>
    </location>
</feature>
<feature type="compositionally biased region" description="Basic and acidic residues" evidence="1">
    <location>
        <begin position="445"/>
        <end position="454"/>
    </location>
</feature>
<feature type="compositionally biased region" description="Basic and acidic residues" evidence="1">
    <location>
        <begin position="193"/>
        <end position="202"/>
    </location>
</feature>
<feature type="compositionally biased region" description="Basic residues" evidence="1">
    <location>
        <begin position="161"/>
        <end position="171"/>
    </location>
</feature>
<feature type="compositionally biased region" description="Low complexity" evidence="1">
    <location>
        <begin position="58"/>
        <end position="76"/>
    </location>
</feature>
<feature type="compositionally biased region" description="Polar residues" evidence="1">
    <location>
        <begin position="205"/>
        <end position="217"/>
    </location>
</feature>
<dbReference type="SMART" id="SM00292">
    <property type="entry name" value="BRCT"/>
    <property type="match status" value="1"/>
</dbReference>
<proteinExistence type="predicted"/>
<feature type="region of interest" description="Disordered" evidence="1">
    <location>
        <begin position="491"/>
        <end position="559"/>
    </location>
</feature>
<sequence length="840" mass="89057">MAPTIPAPRRYITRSRASLRDDQPDTGSSTSRLRSTAVPAKRKALSEATATLNGENGSGSAAAATRTRAAKKPATTGHSVLRPTGGLGKAPRRVGTRSSTTASSAAASAVGGVTKRATSTVVGGVAKKVVAPSRRRVGMLGMDKENAAPARGEQTTAPARKTAKKSVKKVRFAGDEESDNEEEEKEAVEEEAEKAPEPEKKPSLSLKNTRAQLQSGLTARPKRVRSSKIPPPSNSEEALAKIPALSPMKAKRIGKPPGQKSKGSDQGTQSPDELLAPTSPGLSRKPKRLPGFAGKKGAMEGAGLLQPKPATQASVLFGSPARRVPPSPEKTKSMGFTTSPSKPTGLSSPAKRTTSLTASAMKKSTLKPTSLKFSLTCEDEDTPDPFIIAEDEDLSDDELGLSSKQVDRKLFVRKQVTTDNVQLPTTSGSTNPAKQESMEVIFPDLESKQPETREPTTPPLEPSKQDVMAFADLFPPTAAATFDNDLIVHVDDDGDSSMDETSPTTLPTTSKLPAMFTPRSPSKGGSSFGLFDSSSSDDDSDELSDAENENSENVAPHHLGAGVRRLSHQLSGMELQSNGANGDFVRSFGQTLDLVFDDHEATDPMLLDPTTLGDFGFAIDPALLMPGENHGDTGVVDVMSQSYQQLSSSSTTTIPLKPAHLSLSSSLGPLSAATIFLDLSPADLNLDDITTTLRALGAHIQRTWPWNPTLSSASSCGITHIIYHHGSQRTLQKFRAAEGRVKCVSPAWVQACAATQTWVAEKEFTVDVDEAERGVRTPEKKADVGLAGGWNTVGPRMGMGGTPAQRALLERLEVVRRRSLKFAPKVGSPLAKGCWTVGLE</sequence>
<feature type="compositionally biased region" description="Polar residues" evidence="1">
    <location>
        <begin position="25"/>
        <end position="34"/>
    </location>
</feature>
<organism evidence="3 4">
    <name type="scientific">Ascodesmis nigricans</name>
    <dbReference type="NCBI Taxonomy" id="341454"/>
    <lineage>
        <taxon>Eukaryota</taxon>
        <taxon>Fungi</taxon>
        <taxon>Dikarya</taxon>
        <taxon>Ascomycota</taxon>
        <taxon>Pezizomycotina</taxon>
        <taxon>Pezizomycetes</taxon>
        <taxon>Pezizales</taxon>
        <taxon>Ascodesmidaceae</taxon>
        <taxon>Ascodesmis</taxon>
    </lineage>
</organism>
<gene>
    <name evidence="3" type="ORF">EX30DRAFT_372537</name>
</gene>
<dbReference type="SUPFAM" id="SSF52113">
    <property type="entry name" value="BRCT domain"/>
    <property type="match status" value="1"/>
</dbReference>
<name>A0A4S2MU07_9PEZI</name>
<dbReference type="EMBL" id="ML220127">
    <property type="protein sequence ID" value="TGZ80018.1"/>
    <property type="molecule type" value="Genomic_DNA"/>
</dbReference>
<feature type="compositionally biased region" description="Acidic residues" evidence="1">
    <location>
        <begin position="175"/>
        <end position="192"/>
    </location>
</feature>
<feature type="region of interest" description="Disordered" evidence="1">
    <location>
        <begin position="1"/>
        <end position="118"/>
    </location>
</feature>
<accession>A0A4S2MU07</accession>